<proteinExistence type="predicted"/>
<dbReference type="InterPro" id="IPR008209">
    <property type="entry name" value="PEP_carboxykinase_GTP"/>
</dbReference>
<dbReference type="GO" id="GO:0006107">
    <property type="term" value="P:oxaloacetate metabolic process"/>
    <property type="evidence" value="ECO:0007669"/>
    <property type="project" value="TreeGrafter"/>
</dbReference>
<accession>A0A2G8LFJ0</accession>
<name>A0A2G8LFJ0_STIJA</name>
<dbReference type="GO" id="GO:0016301">
    <property type="term" value="F:kinase activity"/>
    <property type="evidence" value="ECO:0007669"/>
    <property type="project" value="UniProtKB-KW"/>
</dbReference>
<dbReference type="EMBL" id="MRZV01000095">
    <property type="protein sequence ID" value="PIK59026.1"/>
    <property type="molecule type" value="Genomic_DNA"/>
</dbReference>
<dbReference type="Gene3D" id="2.170.8.10">
    <property type="entry name" value="Phosphoenolpyruvate Carboxykinase, domain 2"/>
    <property type="match status" value="1"/>
</dbReference>
<dbReference type="OrthoDB" id="5841594at2759"/>
<reference evidence="2 3" key="1">
    <citation type="journal article" date="2017" name="PLoS Biol.">
        <title>The sea cucumber genome provides insights into morphological evolution and visceral regeneration.</title>
        <authorList>
            <person name="Zhang X."/>
            <person name="Sun L."/>
            <person name="Yuan J."/>
            <person name="Sun Y."/>
            <person name="Gao Y."/>
            <person name="Zhang L."/>
            <person name="Li S."/>
            <person name="Dai H."/>
            <person name="Hamel J.F."/>
            <person name="Liu C."/>
            <person name="Yu Y."/>
            <person name="Liu S."/>
            <person name="Lin W."/>
            <person name="Guo K."/>
            <person name="Jin S."/>
            <person name="Xu P."/>
            <person name="Storey K.B."/>
            <person name="Huan P."/>
            <person name="Zhang T."/>
            <person name="Zhou Y."/>
            <person name="Zhang J."/>
            <person name="Lin C."/>
            <person name="Li X."/>
            <person name="Xing L."/>
            <person name="Huo D."/>
            <person name="Sun M."/>
            <person name="Wang L."/>
            <person name="Mercier A."/>
            <person name="Li F."/>
            <person name="Yang H."/>
            <person name="Xiang J."/>
        </authorList>
    </citation>
    <scope>NUCLEOTIDE SEQUENCE [LARGE SCALE GENOMIC DNA]</scope>
    <source>
        <strain evidence="2">Shaxun</strain>
        <tissue evidence="2">Muscle</tissue>
    </source>
</reference>
<dbReference type="GO" id="GO:0042594">
    <property type="term" value="P:response to starvation"/>
    <property type="evidence" value="ECO:0007669"/>
    <property type="project" value="TreeGrafter"/>
</dbReference>
<dbReference type="GO" id="GO:0006094">
    <property type="term" value="P:gluconeogenesis"/>
    <property type="evidence" value="ECO:0007669"/>
    <property type="project" value="InterPro"/>
</dbReference>
<dbReference type="GO" id="GO:0005829">
    <property type="term" value="C:cytosol"/>
    <property type="evidence" value="ECO:0007669"/>
    <property type="project" value="TreeGrafter"/>
</dbReference>
<sequence>MGKHSHRAFKSLKQTAFRIHTHGQLYSHAAATLKIPNVDTLQPNVRKYVQEKMSLCQPDNIHICDGSEAENDMLLSLLEKEGMIKKLKKHENCWLAVTDPRDVARVEKKTIISTQFKRDTIPTMKEGVECLTGQWMSPDQLQGAFQERFPGCMKVGFQSNCLGEDYIFRHKVGMV</sequence>
<dbReference type="GO" id="GO:0071333">
    <property type="term" value="P:cellular response to glucose stimulus"/>
    <property type="evidence" value="ECO:0007669"/>
    <property type="project" value="TreeGrafter"/>
</dbReference>
<protein>
    <submittedName>
        <fullName evidence="2">Phosphoenolpyruvate carboxykinase</fullName>
    </submittedName>
</protein>
<dbReference type="GO" id="GO:0033993">
    <property type="term" value="P:response to lipid"/>
    <property type="evidence" value="ECO:0007669"/>
    <property type="project" value="TreeGrafter"/>
</dbReference>
<dbReference type="Pfam" id="PF17297">
    <property type="entry name" value="PEPCK_N"/>
    <property type="match status" value="1"/>
</dbReference>
<dbReference type="GO" id="GO:0005525">
    <property type="term" value="F:GTP binding"/>
    <property type="evidence" value="ECO:0007669"/>
    <property type="project" value="InterPro"/>
</dbReference>
<gene>
    <name evidence="2" type="ORF">BSL78_04053</name>
</gene>
<dbReference type="PANTHER" id="PTHR11561">
    <property type="entry name" value="PHOSPHOENOLPYRUVATE CARBOXYKINASE"/>
    <property type="match status" value="1"/>
</dbReference>
<dbReference type="STRING" id="307972.A0A2G8LFJ0"/>
<dbReference type="Gene3D" id="3.40.449.10">
    <property type="entry name" value="Phosphoenolpyruvate Carboxykinase, domain 1"/>
    <property type="match status" value="1"/>
</dbReference>
<dbReference type="SUPFAM" id="SSF68923">
    <property type="entry name" value="PEP carboxykinase N-terminal domain"/>
    <property type="match status" value="1"/>
</dbReference>
<dbReference type="GO" id="GO:0046327">
    <property type="term" value="P:glycerol biosynthetic process from pyruvate"/>
    <property type="evidence" value="ECO:0007669"/>
    <property type="project" value="TreeGrafter"/>
</dbReference>
<evidence type="ECO:0000313" key="2">
    <source>
        <dbReference type="EMBL" id="PIK59026.1"/>
    </source>
</evidence>
<dbReference type="Proteomes" id="UP000230750">
    <property type="component" value="Unassembled WGS sequence"/>
</dbReference>
<organism evidence="2 3">
    <name type="scientific">Stichopus japonicus</name>
    <name type="common">Sea cucumber</name>
    <dbReference type="NCBI Taxonomy" id="307972"/>
    <lineage>
        <taxon>Eukaryota</taxon>
        <taxon>Metazoa</taxon>
        <taxon>Echinodermata</taxon>
        <taxon>Eleutherozoa</taxon>
        <taxon>Echinozoa</taxon>
        <taxon>Holothuroidea</taxon>
        <taxon>Aspidochirotacea</taxon>
        <taxon>Aspidochirotida</taxon>
        <taxon>Stichopodidae</taxon>
        <taxon>Apostichopus</taxon>
    </lineage>
</organism>
<dbReference type="GO" id="GO:0004613">
    <property type="term" value="F:phosphoenolpyruvate carboxykinase (GTP) activity"/>
    <property type="evidence" value="ECO:0007669"/>
    <property type="project" value="TreeGrafter"/>
</dbReference>
<keyword evidence="3" id="KW-1185">Reference proteome</keyword>
<dbReference type="InterPro" id="IPR008210">
    <property type="entry name" value="PEP_carboxykinase_N"/>
</dbReference>
<evidence type="ECO:0000313" key="3">
    <source>
        <dbReference type="Proteomes" id="UP000230750"/>
    </source>
</evidence>
<dbReference type="GO" id="GO:0030145">
    <property type="term" value="F:manganese ion binding"/>
    <property type="evidence" value="ECO:0007669"/>
    <property type="project" value="TreeGrafter"/>
</dbReference>
<comment type="caution">
    <text evidence="2">The sequence shown here is derived from an EMBL/GenBank/DDBJ whole genome shotgun (WGS) entry which is preliminary data.</text>
</comment>
<dbReference type="PANTHER" id="PTHR11561:SF0">
    <property type="entry name" value="PHOSPHOENOLPYRUVATE CARBOXYKINASE [GTP]-RELATED"/>
    <property type="match status" value="1"/>
</dbReference>
<feature type="domain" description="Phosphoenolpyruvate carboxykinase GTP-utilising N-terminal" evidence="1">
    <location>
        <begin position="47"/>
        <end position="154"/>
    </location>
</feature>
<keyword evidence="2" id="KW-0670">Pyruvate</keyword>
<keyword evidence="2" id="KW-0418">Kinase</keyword>
<dbReference type="InterPro" id="IPR035078">
    <property type="entry name" value="PEP_carboxykinase_GTP_N"/>
</dbReference>
<dbReference type="AlphaFoldDB" id="A0A2G8LFJ0"/>
<dbReference type="GO" id="GO:0019543">
    <property type="term" value="P:propionate catabolic process"/>
    <property type="evidence" value="ECO:0007669"/>
    <property type="project" value="TreeGrafter"/>
</dbReference>
<evidence type="ECO:0000259" key="1">
    <source>
        <dbReference type="Pfam" id="PF17297"/>
    </source>
</evidence>
<keyword evidence="2" id="KW-0808">Transferase</keyword>